<evidence type="ECO:0000313" key="2">
    <source>
        <dbReference type="Proteomes" id="UP001234178"/>
    </source>
</evidence>
<reference evidence="1 2" key="1">
    <citation type="journal article" date="2023" name="Nucleic Acids Res.">
        <title>The hologenome of Daphnia magna reveals possible DNA methylation and microbiome-mediated evolution of the host genome.</title>
        <authorList>
            <person name="Chaturvedi A."/>
            <person name="Li X."/>
            <person name="Dhandapani V."/>
            <person name="Marshall H."/>
            <person name="Kissane S."/>
            <person name="Cuenca-Cambronero M."/>
            <person name="Asole G."/>
            <person name="Calvet F."/>
            <person name="Ruiz-Romero M."/>
            <person name="Marangio P."/>
            <person name="Guigo R."/>
            <person name="Rago D."/>
            <person name="Mirbahai L."/>
            <person name="Eastwood N."/>
            <person name="Colbourne J.K."/>
            <person name="Zhou J."/>
            <person name="Mallon E."/>
            <person name="Orsini L."/>
        </authorList>
    </citation>
    <scope>NUCLEOTIDE SEQUENCE [LARGE SCALE GENOMIC DNA]</scope>
    <source>
        <strain evidence="1">LRV0_1</strain>
    </source>
</reference>
<keyword evidence="2" id="KW-1185">Reference proteome</keyword>
<sequence>MVRHLCLHGSVVEQCFLRYGIPVRSLVFSQFFPTDFPKVQVRALSHELGLPSTFQKLGRAGSYRTEPV</sequence>
<proteinExistence type="predicted"/>
<comment type="caution">
    <text evidence="1">The sequence shown here is derived from an EMBL/GenBank/DDBJ whole genome shotgun (WGS) entry which is preliminary data.</text>
</comment>
<evidence type="ECO:0000313" key="1">
    <source>
        <dbReference type="EMBL" id="KAK4045390.1"/>
    </source>
</evidence>
<dbReference type="EMBL" id="JAOYFB010000043">
    <property type="protein sequence ID" value="KAK4045390.1"/>
    <property type="molecule type" value="Genomic_DNA"/>
</dbReference>
<protein>
    <submittedName>
        <fullName evidence="1">Uncharacterized protein</fullName>
    </submittedName>
</protein>
<gene>
    <name evidence="1" type="ORF">OUZ56_032997</name>
</gene>
<organism evidence="1 2">
    <name type="scientific">Daphnia magna</name>
    <dbReference type="NCBI Taxonomy" id="35525"/>
    <lineage>
        <taxon>Eukaryota</taxon>
        <taxon>Metazoa</taxon>
        <taxon>Ecdysozoa</taxon>
        <taxon>Arthropoda</taxon>
        <taxon>Crustacea</taxon>
        <taxon>Branchiopoda</taxon>
        <taxon>Diplostraca</taxon>
        <taxon>Cladocera</taxon>
        <taxon>Anomopoda</taxon>
        <taxon>Daphniidae</taxon>
        <taxon>Daphnia</taxon>
    </lineage>
</organism>
<dbReference type="Proteomes" id="UP001234178">
    <property type="component" value="Unassembled WGS sequence"/>
</dbReference>
<accession>A0ABR0BAB2</accession>
<name>A0ABR0BAB2_9CRUS</name>